<dbReference type="Proteomes" id="UP000319342">
    <property type="component" value="Chromosome"/>
</dbReference>
<dbReference type="Gene3D" id="3.40.50.720">
    <property type="entry name" value="NAD(P)-binding Rossmann-like Domain"/>
    <property type="match status" value="1"/>
</dbReference>
<evidence type="ECO:0000256" key="5">
    <source>
        <dbReference type="ARBA" id="ARBA00023002"/>
    </source>
</evidence>
<dbReference type="InterPro" id="IPR036291">
    <property type="entry name" value="NAD(P)-bd_dom_sf"/>
</dbReference>
<dbReference type="InterPro" id="IPR013154">
    <property type="entry name" value="ADH-like_N"/>
</dbReference>
<keyword evidence="5 7" id="KW-0560">Oxidoreductase</keyword>
<evidence type="ECO:0000256" key="1">
    <source>
        <dbReference type="ARBA" id="ARBA00001947"/>
    </source>
</evidence>
<evidence type="ECO:0000256" key="2">
    <source>
        <dbReference type="ARBA" id="ARBA00008072"/>
    </source>
</evidence>
<dbReference type="Gene3D" id="3.90.180.10">
    <property type="entry name" value="Medium-chain alcohol dehydrogenases, catalytic domain"/>
    <property type="match status" value="1"/>
</dbReference>
<dbReference type="OrthoDB" id="9769198at2"/>
<evidence type="ECO:0000313" key="7">
    <source>
        <dbReference type="EMBL" id="QDU84999.1"/>
    </source>
</evidence>
<dbReference type="PANTHER" id="PTHR43350:SF2">
    <property type="entry name" value="GROES-LIKE ZINC-BINDING ALCOHOL DEHYDROGENASE FAMILY PROTEIN"/>
    <property type="match status" value="1"/>
</dbReference>
<dbReference type="RefSeq" id="WP_145187539.1">
    <property type="nucleotide sequence ID" value="NZ_CP036290.1"/>
</dbReference>
<gene>
    <name evidence="7" type="primary">neoA</name>
    <name evidence="7" type="ORF">Pla163_21200</name>
</gene>
<protein>
    <submittedName>
        <fullName evidence="7">2-deoxy-scyllo-inosamine dehydrogenase</fullName>
        <ecNumber evidence="7">1.1.1.329</ecNumber>
    </submittedName>
</protein>
<dbReference type="GO" id="GO:0046872">
    <property type="term" value="F:metal ion binding"/>
    <property type="evidence" value="ECO:0007669"/>
    <property type="project" value="UniProtKB-KW"/>
</dbReference>
<dbReference type="InterPro" id="IPR011032">
    <property type="entry name" value="GroES-like_sf"/>
</dbReference>
<sequence length="329" mass="34749">MHALVLQHGALRFRSDHPEPSPRTGESLVAVHRAGVCATDLALARGYMGFRGVPGHEFVGVALDGPLVGRRVVGEINAGCGVCSRCLAGDPRHCERRSVLGILGRDGAFAERLALPTVNLLEVPDAVADDAALLTEPLAAAFGVVERLGGVLPEQALVIGDGRLGSLCALALCDAGAKVDVLGRHFERQALFDGARTRPGHVPRHLGRPLDDEPLGATDARYGLVVEASGRSDLLAAAARRVEPRGTLVLKTTTERAVPIDTAPWVVDEIAVVGSRCGRFAPALEALARGLVPHELFIAERYALRDGERAFERAARGGVLKVAIDILGR</sequence>
<accession>A0A518D0L3</accession>
<evidence type="ECO:0000256" key="4">
    <source>
        <dbReference type="ARBA" id="ARBA00022833"/>
    </source>
</evidence>
<evidence type="ECO:0000256" key="3">
    <source>
        <dbReference type="ARBA" id="ARBA00022723"/>
    </source>
</evidence>
<keyword evidence="4" id="KW-0862">Zinc</keyword>
<evidence type="ECO:0000259" key="6">
    <source>
        <dbReference type="Pfam" id="PF08240"/>
    </source>
</evidence>
<dbReference type="SUPFAM" id="SSF51735">
    <property type="entry name" value="NAD(P)-binding Rossmann-fold domains"/>
    <property type="match status" value="1"/>
</dbReference>
<dbReference type="PANTHER" id="PTHR43350">
    <property type="entry name" value="NAD-DEPENDENT ALCOHOL DEHYDROGENASE"/>
    <property type="match status" value="1"/>
</dbReference>
<keyword evidence="8" id="KW-1185">Reference proteome</keyword>
<dbReference type="AlphaFoldDB" id="A0A518D0L3"/>
<comment type="similarity">
    <text evidence="2">Belongs to the zinc-containing alcohol dehydrogenase family.</text>
</comment>
<dbReference type="EMBL" id="CP036290">
    <property type="protein sequence ID" value="QDU84999.1"/>
    <property type="molecule type" value="Genomic_DNA"/>
</dbReference>
<feature type="domain" description="Alcohol dehydrogenase-like N-terminal" evidence="6">
    <location>
        <begin position="25"/>
        <end position="125"/>
    </location>
</feature>
<proteinExistence type="inferred from homology"/>
<dbReference type="GO" id="GO:0016491">
    <property type="term" value="F:oxidoreductase activity"/>
    <property type="evidence" value="ECO:0007669"/>
    <property type="project" value="UniProtKB-KW"/>
</dbReference>
<dbReference type="EC" id="1.1.1.329" evidence="7"/>
<evidence type="ECO:0000313" key="8">
    <source>
        <dbReference type="Proteomes" id="UP000319342"/>
    </source>
</evidence>
<dbReference type="SUPFAM" id="SSF50129">
    <property type="entry name" value="GroES-like"/>
    <property type="match status" value="1"/>
</dbReference>
<keyword evidence="3" id="KW-0479">Metal-binding</keyword>
<organism evidence="7 8">
    <name type="scientific">Rohdeia mirabilis</name>
    <dbReference type="NCBI Taxonomy" id="2528008"/>
    <lineage>
        <taxon>Bacteria</taxon>
        <taxon>Pseudomonadati</taxon>
        <taxon>Planctomycetota</taxon>
        <taxon>Planctomycetia</taxon>
        <taxon>Planctomycetia incertae sedis</taxon>
        <taxon>Rohdeia</taxon>
    </lineage>
</organism>
<comment type="cofactor">
    <cofactor evidence="1">
        <name>Zn(2+)</name>
        <dbReference type="ChEBI" id="CHEBI:29105"/>
    </cofactor>
</comment>
<name>A0A518D0L3_9BACT</name>
<reference evidence="7 8" key="1">
    <citation type="submission" date="2019-02" db="EMBL/GenBank/DDBJ databases">
        <title>Deep-cultivation of Planctomycetes and their phenomic and genomic characterization uncovers novel biology.</title>
        <authorList>
            <person name="Wiegand S."/>
            <person name="Jogler M."/>
            <person name="Boedeker C."/>
            <person name="Pinto D."/>
            <person name="Vollmers J."/>
            <person name="Rivas-Marin E."/>
            <person name="Kohn T."/>
            <person name="Peeters S.H."/>
            <person name="Heuer A."/>
            <person name="Rast P."/>
            <person name="Oberbeckmann S."/>
            <person name="Bunk B."/>
            <person name="Jeske O."/>
            <person name="Meyerdierks A."/>
            <person name="Storesund J.E."/>
            <person name="Kallscheuer N."/>
            <person name="Luecker S."/>
            <person name="Lage O.M."/>
            <person name="Pohl T."/>
            <person name="Merkel B.J."/>
            <person name="Hornburger P."/>
            <person name="Mueller R.-W."/>
            <person name="Bruemmer F."/>
            <person name="Labrenz M."/>
            <person name="Spormann A.M."/>
            <person name="Op den Camp H."/>
            <person name="Overmann J."/>
            <person name="Amann R."/>
            <person name="Jetten M.S.M."/>
            <person name="Mascher T."/>
            <person name="Medema M.H."/>
            <person name="Devos D.P."/>
            <person name="Kaster A.-K."/>
            <person name="Ovreas L."/>
            <person name="Rohde M."/>
            <person name="Galperin M.Y."/>
            <person name="Jogler C."/>
        </authorList>
    </citation>
    <scope>NUCLEOTIDE SEQUENCE [LARGE SCALE GENOMIC DNA]</scope>
    <source>
        <strain evidence="7 8">Pla163</strain>
    </source>
</reference>
<dbReference type="Pfam" id="PF08240">
    <property type="entry name" value="ADH_N"/>
    <property type="match status" value="1"/>
</dbReference>